<keyword evidence="1" id="KW-0472">Membrane</keyword>
<reference evidence="2 3" key="1">
    <citation type="submission" date="2021-06" db="EMBL/GenBank/DDBJ databases">
        <authorList>
            <person name="Palmer J.M."/>
        </authorList>
    </citation>
    <scope>NUCLEOTIDE SEQUENCE [LARGE SCALE GENOMIC DNA]</scope>
    <source>
        <strain evidence="2 3">XC_2019</strain>
        <tissue evidence="2">Muscle</tissue>
    </source>
</reference>
<keyword evidence="1" id="KW-0812">Transmembrane</keyword>
<name>A0ABV0Q8V1_9TELE</name>
<dbReference type="EMBL" id="JAHRIN010001938">
    <property type="protein sequence ID" value="MEQ2192174.1"/>
    <property type="molecule type" value="Genomic_DNA"/>
</dbReference>
<keyword evidence="1" id="KW-1133">Transmembrane helix</keyword>
<organism evidence="2 3">
    <name type="scientific">Xenoophorus captivus</name>
    <dbReference type="NCBI Taxonomy" id="1517983"/>
    <lineage>
        <taxon>Eukaryota</taxon>
        <taxon>Metazoa</taxon>
        <taxon>Chordata</taxon>
        <taxon>Craniata</taxon>
        <taxon>Vertebrata</taxon>
        <taxon>Euteleostomi</taxon>
        <taxon>Actinopterygii</taxon>
        <taxon>Neopterygii</taxon>
        <taxon>Teleostei</taxon>
        <taxon>Neoteleostei</taxon>
        <taxon>Acanthomorphata</taxon>
        <taxon>Ovalentaria</taxon>
        <taxon>Atherinomorphae</taxon>
        <taxon>Cyprinodontiformes</taxon>
        <taxon>Goodeidae</taxon>
        <taxon>Xenoophorus</taxon>
    </lineage>
</organism>
<evidence type="ECO:0000256" key="1">
    <source>
        <dbReference type="SAM" id="Phobius"/>
    </source>
</evidence>
<evidence type="ECO:0000313" key="2">
    <source>
        <dbReference type="EMBL" id="MEQ2192174.1"/>
    </source>
</evidence>
<accession>A0ABV0Q8V1</accession>
<sequence>MFWSGQFMEYAIIRRSEDLTGIANLLRSAVLCNQVSPIMDHIVIFHHTSQFPEMSGYVCFHSIPLGLLSQRYVSYNTQQTAELCAVVLRHCLNLVLLNESFVFSVLMCSLMLLLFFESYHVIGIWQTNIL</sequence>
<gene>
    <name evidence="2" type="ORF">XENOCAPTIV_008117</name>
</gene>
<protein>
    <submittedName>
        <fullName evidence="2">Uncharacterized protein</fullName>
    </submittedName>
</protein>
<feature type="transmembrane region" description="Helical" evidence="1">
    <location>
        <begin position="101"/>
        <end position="122"/>
    </location>
</feature>
<evidence type="ECO:0000313" key="3">
    <source>
        <dbReference type="Proteomes" id="UP001434883"/>
    </source>
</evidence>
<comment type="caution">
    <text evidence="2">The sequence shown here is derived from an EMBL/GenBank/DDBJ whole genome shotgun (WGS) entry which is preliminary data.</text>
</comment>
<keyword evidence="3" id="KW-1185">Reference proteome</keyword>
<dbReference type="Proteomes" id="UP001434883">
    <property type="component" value="Unassembled WGS sequence"/>
</dbReference>
<proteinExistence type="predicted"/>